<gene>
    <name evidence="1" type="ORF">GCM10008957_25800</name>
</gene>
<dbReference type="Proteomes" id="UP000603865">
    <property type="component" value="Unassembled WGS sequence"/>
</dbReference>
<comment type="caution">
    <text evidence="1">The sequence shown here is derived from an EMBL/GenBank/DDBJ whole genome shotgun (WGS) entry which is preliminary data.</text>
</comment>
<evidence type="ECO:0000313" key="1">
    <source>
        <dbReference type="EMBL" id="GGR11640.1"/>
    </source>
</evidence>
<protein>
    <submittedName>
        <fullName evidence="1">Uncharacterized protein</fullName>
    </submittedName>
</protein>
<keyword evidence="2" id="KW-1185">Reference proteome</keyword>
<sequence>MANPIPKFPEPIYGHKRHLGMGPIDPIDRECSRELSLSDLVDFGNQELVRLPTMLLVSLKALRATHTSSGRAVVVIGQEGTQKTLDITLRIRPHTFKDLEEMDAIYEQLEGATSSKYLVRAYLIEQNAPRYRVVPYDESEIVELDDLPADTRPDEDEAWLLISPQDLFWRNAEQSERLLTEWQERYQIKGLSQLQVLHHPSDDDALAPSGIELPSFPTREQVQDIVDQLTETLGVKLTVALTQRDYVASIKRYGVSLYEDTRSMARRMRKKAE</sequence>
<reference evidence="1" key="1">
    <citation type="journal article" date="2014" name="Int. J. Syst. Evol. Microbiol.">
        <title>Complete genome sequence of Corynebacterium casei LMG S-19264T (=DSM 44701T), isolated from a smear-ripened cheese.</title>
        <authorList>
            <consortium name="US DOE Joint Genome Institute (JGI-PGF)"/>
            <person name="Walter F."/>
            <person name="Albersmeier A."/>
            <person name="Kalinowski J."/>
            <person name="Ruckert C."/>
        </authorList>
    </citation>
    <scope>NUCLEOTIDE SEQUENCE</scope>
    <source>
        <strain evidence="1">JCM 31311</strain>
    </source>
</reference>
<reference evidence="1" key="2">
    <citation type="submission" date="2020-09" db="EMBL/GenBank/DDBJ databases">
        <authorList>
            <person name="Sun Q."/>
            <person name="Ohkuma M."/>
        </authorList>
    </citation>
    <scope>NUCLEOTIDE SEQUENCE</scope>
    <source>
        <strain evidence="1">JCM 31311</strain>
    </source>
</reference>
<dbReference type="RefSeq" id="WP_189090924.1">
    <property type="nucleotide sequence ID" value="NZ_BMQL01000013.1"/>
</dbReference>
<name>A0A918F8M4_9DEIO</name>
<proteinExistence type="predicted"/>
<dbReference type="AlphaFoldDB" id="A0A918F8M4"/>
<accession>A0A918F8M4</accession>
<organism evidence="1 2">
    <name type="scientific">Deinococcus ruber</name>
    <dbReference type="NCBI Taxonomy" id="1848197"/>
    <lineage>
        <taxon>Bacteria</taxon>
        <taxon>Thermotogati</taxon>
        <taxon>Deinococcota</taxon>
        <taxon>Deinococci</taxon>
        <taxon>Deinococcales</taxon>
        <taxon>Deinococcaceae</taxon>
        <taxon>Deinococcus</taxon>
    </lineage>
</organism>
<evidence type="ECO:0000313" key="2">
    <source>
        <dbReference type="Proteomes" id="UP000603865"/>
    </source>
</evidence>
<dbReference type="EMBL" id="BMQL01000013">
    <property type="protein sequence ID" value="GGR11640.1"/>
    <property type="molecule type" value="Genomic_DNA"/>
</dbReference>